<organism evidence="3 4">
    <name type="scientific">Pedobacter cryophilus</name>
    <dbReference type="NCBI Taxonomy" id="2571271"/>
    <lineage>
        <taxon>Bacteria</taxon>
        <taxon>Pseudomonadati</taxon>
        <taxon>Bacteroidota</taxon>
        <taxon>Sphingobacteriia</taxon>
        <taxon>Sphingobacteriales</taxon>
        <taxon>Sphingobacteriaceae</taxon>
        <taxon>Pedobacter</taxon>
    </lineage>
</organism>
<keyword evidence="1" id="KW-0472">Membrane</keyword>
<keyword evidence="1" id="KW-0812">Transmembrane</keyword>
<keyword evidence="4" id="KW-1185">Reference proteome</keyword>
<sequence length="469" mass="52134">MNEQFDKELRNHIRDTFGQYDDQMADDGWRKFNANKKKKRRGLIFWYAIPSGLAAALALFLLLNIYDSQPEIASEKSLTKKSIQQLDKEKETQLTTIDGNKIEESLEKPKKEIALNSSEKTEILNRDEKKDRVSTNQNNTVTKNTLALNPTKTLPQIEEVEFVERNQEIVEFANSAETLPVESNENSLISLSNLPDNQILAQSGSIGVKPKENDKAEYTDDQYDADGLLAKQPLLKQAEKTTLVSALAKNTTRKNAVKGKRFKLGIDANTYVNFTENGVNDQINLGIGLVSELKITNQLSINSGISINRQTSTFEGTKKYSTDFKQASFSAIAAVPSAQTTDAKLVGLDIPLNLKFAMKMGKTNTFISTGFSAYSVINEKYVNDFSVVNYSFTGVKTSNVVSVLDNPAGQFSYFKFARTLNFSFGVLYPLSKKNSISVEPFMKYPLSGLGYQDLKIGSGGLSFKLNLGK</sequence>
<proteinExistence type="predicted"/>
<name>A0A4U1C0Y2_9SPHI</name>
<dbReference type="Proteomes" id="UP000308181">
    <property type="component" value="Unassembled WGS sequence"/>
</dbReference>
<reference evidence="3 4" key="1">
    <citation type="submission" date="2019-04" db="EMBL/GenBank/DDBJ databases">
        <title>Pedobacter sp. AR-3-17 sp. nov., isolated from Arctic soil.</title>
        <authorList>
            <person name="Dahal R.H."/>
            <person name="Kim D.-U."/>
        </authorList>
    </citation>
    <scope>NUCLEOTIDE SEQUENCE [LARGE SCALE GENOMIC DNA]</scope>
    <source>
        <strain evidence="3 4">AR-3-17</strain>
    </source>
</reference>
<evidence type="ECO:0000259" key="2">
    <source>
        <dbReference type="Pfam" id="PF13568"/>
    </source>
</evidence>
<dbReference type="OrthoDB" id="1419682at2"/>
<accession>A0A4U1C0Y2</accession>
<evidence type="ECO:0000313" key="3">
    <source>
        <dbReference type="EMBL" id="TKB98695.1"/>
    </source>
</evidence>
<evidence type="ECO:0000256" key="1">
    <source>
        <dbReference type="SAM" id="Phobius"/>
    </source>
</evidence>
<dbReference type="Pfam" id="PF13568">
    <property type="entry name" value="OMP_b-brl_2"/>
    <property type="match status" value="1"/>
</dbReference>
<comment type="caution">
    <text evidence="3">The sequence shown here is derived from an EMBL/GenBank/DDBJ whole genome shotgun (WGS) entry which is preliminary data.</text>
</comment>
<gene>
    <name evidence="3" type="ORF">FA046_06150</name>
</gene>
<evidence type="ECO:0000313" key="4">
    <source>
        <dbReference type="Proteomes" id="UP000308181"/>
    </source>
</evidence>
<protein>
    <submittedName>
        <fullName evidence="3">PorT family protein</fullName>
    </submittedName>
</protein>
<dbReference type="EMBL" id="SWBP01000002">
    <property type="protein sequence ID" value="TKB98695.1"/>
    <property type="molecule type" value="Genomic_DNA"/>
</dbReference>
<feature type="domain" description="Outer membrane protein beta-barrel" evidence="2">
    <location>
        <begin position="263"/>
        <end position="431"/>
    </location>
</feature>
<dbReference type="InterPro" id="IPR025665">
    <property type="entry name" value="Beta-barrel_OMP_2"/>
</dbReference>
<dbReference type="RefSeq" id="WP_136825510.1">
    <property type="nucleotide sequence ID" value="NZ_SWBP01000002.1"/>
</dbReference>
<feature type="transmembrane region" description="Helical" evidence="1">
    <location>
        <begin position="44"/>
        <end position="66"/>
    </location>
</feature>
<dbReference type="AlphaFoldDB" id="A0A4U1C0Y2"/>
<keyword evidence="1" id="KW-1133">Transmembrane helix</keyword>